<dbReference type="SUPFAM" id="SSF54593">
    <property type="entry name" value="Glyoxalase/Bleomycin resistance protein/Dihydroxybiphenyl dioxygenase"/>
    <property type="match status" value="1"/>
</dbReference>
<dbReference type="InterPro" id="IPR029068">
    <property type="entry name" value="Glyas_Bleomycin-R_OHBP_Dase"/>
</dbReference>
<feature type="compositionally biased region" description="Basic and acidic residues" evidence="1">
    <location>
        <begin position="399"/>
        <end position="418"/>
    </location>
</feature>
<feature type="region of interest" description="Disordered" evidence="1">
    <location>
        <begin position="174"/>
        <end position="204"/>
    </location>
</feature>
<dbReference type="PROSITE" id="PS51819">
    <property type="entry name" value="VOC"/>
    <property type="match status" value="1"/>
</dbReference>
<feature type="transmembrane region" description="Helical" evidence="2">
    <location>
        <begin position="39"/>
        <end position="59"/>
    </location>
</feature>
<dbReference type="EMBL" id="BOPG01000033">
    <property type="protein sequence ID" value="GIJ57657.1"/>
    <property type="molecule type" value="Genomic_DNA"/>
</dbReference>
<feature type="compositionally biased region" description="Acidic residues" evidence="1">
    <location>
        <begin position="358"/>
        <end position="368"/>
    </location>
</feature>
<reference evidence="4" key="1">
    <citation type="submission" date="2021-01" db="EMBL/GenBank/DDBJ databases">
        <title>Whole genome shotgun sequence of Virgisporangium aurantiacum NBRC 16421.</title>
        <authorList>
            <person name="Komaki H."/>
            <person name="Tamura T."/>
        </authorList>
    </citation>
    <scope>NUCLEOTIDE SEQUENCE</scope>
    <source>
        <strain evidence="4">NBRC 16421</strain>
    </source>
</reference>
<dbReference type="Gene3D" id="3.10.180.10">
    <property type="entry name" value="2,3-Dihydroxybiphenyl 1,2-Dioxygenase, domain 1"/>
    <property type="match status" value="1"/>
</dbReference>
<dbReference type="InterPro" id="IPR004360">
    <property type="entry name" value="Glyas_Fos-R_dOase_dom"/>
</dbReference>
<dbReference type="Pfam" id="PF00903">
    <property type="entry name" value="Glyoxalase"/>
    <property type="match status" value="1"/>
</dbReference>
<feature type="compositionally biased region" description="Basic and acidic residues" evidence="1">
    <location>
        <begin position="585"/>
        <end position="605"/>
    </location>
</feature>
<feature type="compositionally biased region" description="Pro residues" evidence="1">
    <location>
        <begin position="533"/>
        <end position="543"/>
    </location>
</feature>
<feature type="compositionally biased region" description="Acidic residues" evidence="1">
    <location>
        <begin position="324"/>
        <end position="333"/>
    </location>
</feature>
<organism evidence="4 5">
    <name type="scientific">Virgisporangium aurantiacum</name>
    <dbReference type="NCBI Taxonomy" id="175570"/>
    <lineage>
        <taxon>Bacteria</taxon>
        <taxon>Bacillati</taxon>
        <taxon>Actinomycetota</taxon>
        <taxon>Actinomycetes</taxon>
        <taxon>Micromonosporales</taxon>
        <taxon>Micromonosporaceae</taxon>
        <taxon>Virgisporangium</taxon>
    </lineage>
</organism>
<keyword evidence="2" id="KW-0472">Membrane</keyword>
<feature type="compositionally biased region" description="Low complexity" evidence="1">
    <location>
        <begin position="544"/>
        <end position="553"/>
    </location>
</feature>
<keyword evidence="2" id="KW-0812">Transmembrane</keyword>
<evidence type="ECO:0000313" key="5">
    <source>
        <dbReference type="Proteomes" id="UP000612585"/>
    </source>
</evidence>
<gene>
    <name evidence="4" type="ORF">Vau01_051730</name>
</gene>
<keyword evidence="5" id="KW-1185">Reference proteome</keyword>
<feature type="domain" description="VOC" evidence="3">
    <location>
        <begin position="722"/>
        <end position="837"/>
    </location>
</feature>
<feature type="compositionally biased region" description="Pro residues" evidence="1">
    <location>
        <begin position="183"/>
        <end position="197"/>
    </location>
</feature>
<feature type="compositionally biased region" description="Gly residues" evidence="1">
    <location>
        <begin position="441"/>
        <end position="465"/>
    </location>
</feature>
<dbReference type="Proteomes" id="UP000612585">
    <property type="component" value="Unassembled WGS sequence"/>
</dbReference>
<sequence length="841" mass="88573">MANGNRLSMSYGRRFMAIALGALGLFVVSYGIGFGNPGIMAVGVAVGVLGPALLILTAVRSAGRQYIFGTAHVYSASPPPSSGMVGRCELHLSVFAAGIDGVAVRVLDPAVPVSKWPDDGATLPVEVVANNPRKVRVLWDKVVTHAQAAGEDLYPQYVEDLPADLDDEFEDDLPADEFLDDLPPLPVGPPPTPPPNLPTSSGTIAAAGMDFAPVSAPMLVEPAAPPPPGAPKTKIVSNSAAAPPLPRDETPDFDEPDPAPFTPAPNPLGRNIRADRDRQNRAFVTETYDPDDEELHEYWRNPDEPDEPEAQHPPATAAPPVSSEPDDTEDSDLPDTAAGPVRSTPVANRSAPPTPVDDPTDPTDDDPPATEQGAHDRNRPLWAGTTTDDRPLSTTTTTDDPHGTADDRPHDPGDDRPRGTGWASRRGGPDDLDDDDRDGPGGDGPGGQGPGGSSLPGGASWGGRRGGSDAPDPGTPLAAEAGGPPVSLPLPRRRPSPHLRRPSPRQRKSADTETGEPRASSGINPVYVAEAPSEPPPDWPLAPQPDAQPAATPIRPESRPEPDHTEVVSGTVEGGYGEVLTGSIVDDHAYSDRSETDRMTFDRSSYHALEIDVPDTGPNGYGTARPAPRAEPARGGTARPAATRDEDPGDPFNVVPLRIDRDRAGAASNGSASRTEARDRPAPPEDAGSDDPETDDPETDEDLSGDAFLAAPSMSLSNLGASGVNVTLLVRDLSRSVAFYRDVLDLSEIETGKNSARLARGQSRLLLKLSADPGPADPGVVYLTLEVPDVQASYRELGDKGLDFVHPPRVVSHGEQLELWAATFHDPDGHTLAVTNWEIHG</sequence>
<evidence type="ECO:0000256" key="2">
    <source>
        <dbReference type="SAM" id="Phobius"/>
    </source>
</evidence>
<feature type="transmembrane region" description="Helical" evidence="2">
    <location>
        <begin position="15"/>
        <end position="33"/>
    </location>
</feature>
<protein>
    <recommendedName>
        <fullName evidence="3">VOC domain-containing protein</fullName>
    </recommendedName>
</protein>
<evidence type="ECO:0000256" key="1">
    <source>
        <dbReference type="SAM" id="MobiDB-lite"/>
    </source>
</evidence>
<feature type="region of interest" description="Disordered" evidence="1">
    <location>
        <begin position="218"/>
        <end position="705"/>
    </location>
</feature>
<accession>A0A8J4E354</accession>
<keyword evidence="2" id="KW-1133">Transmembrane helix</keyword>
<feature type="compositionally biased region" description="Acidic residues" evidence="1">
    <location>
        <begin position="687"/>
        <end position="704"/>
    </location>
</feature>
<comment type="caution">
    <text evidence="4">The sequence shown here is derived from an EMBL/GenBank/DDBJ whole genome shotgun (WGS) entry which is preliminary data.</text>
</comment>
<proteinExistence type="predicted"/>
<dbReference type="AlphaFoldDB" id="A0A8J4E354"/>
<dbReference type="RefSeq" id="WP_203997198.1">
    <property type="nucleotide sequence ID" value="NZ_BOPG01000033.1"/>
</dbReference>
<evidence type="ECO:0000313" key="4">
    <source>
        <dbReference type="EMBL" id="GIJ57657.1"/>
    </source>
</evidence>
<dbReference type="InterPro" id="IPR037523">
    <property type="entry name" value="VOC_core"/>
</dbReference>
<feature type="compositionally biased region" description="Basic residues" evidence="1">
    <location>
        <begin position="491"/>
        <end position="507"/>
    </location>
</feature>
<evidence type="ECO:0000259" key="3">
    <source>
        <dbReference type="PROSITE" id="PS51819"/>
    </source>
</evidence>
<name>A0A8J4E354_9ACTN</name>
<feature type="compositionally biased region" description="Basic and acidic residues" evidence="1">
    <location>
        <begin position="556"/>
        <end position="566"/>
    </location>
</feature>